<dbReference type="InterPro" id="IPR025996">
    <property type="entry name" value="MT1864/Rv1816-like_C"/>
</dbReference>
<dbReference type="PRINTS" id="PR00455">
    <property type="entry name" value="HTHTETR"/>
</dbReference>
<dbReference type="PANTHER" id="PTHR30055">
    <property type="entry name" value="HTH-TYPE TRANSCRIPTIONAL REGULATOR RUTR"/>
    <property type="match status" value="1"/>
</dbReference>
<dbReference type="InterPro" id="IPR001647">
    <property type="entry name" value="HTH_TetR"/>
</dbReference>
<feature type="domain" description="HTH tetR-type" evidence="5">
    <location>
        <begin position="13"/>
        <end position="73"/>
    </location>
</feature>
<dbReference type="RefSeq" id="WP_398280971.1">
    <property type="nucleotide sequence ID" value="NZ_JBITLV010000004.1"/>
</dbReference>
<dbReference type="InterPro" id="IPR050109">
    <property type="entry name" value="HTH-type_TetR-like_transc_reg"/>
</dbReference>
<reference evidence="6 7" key="1">
    <citation type="submission" date="2024-10" db="EMBL/GenBank/DDBJ databases">
        <title>The Natural Products Discovery Center: Release of the First 8490 Sequenced Strains for Exploring Actinobacteria Biosynthetic Diversity.</title>
        <authorList>
            <person name="Kalkreuter E."/>
            <person name="Kautsar S.A."/>
            <person name="Yang D."/>
            <person name="Bader C.D."/>
            <person name="Teijaro C.N."/>
            <person name="Fluegel L."/>
            <person name="Davis C.M."/>
            <person name="Simpson J.R."/>
            <person name="Lauterbach L."/>
            <person name="Steele A.D."/>
            <person name="Gui C."/>
            <person name="Meng S."/>
            <person name="Li G."/>
            <person name="Viehrig K."/>
            <person name="Ye F."/>
            <person name="Su P."/>
            <person name="Kiefer A.F."/>
            <person name="Nichols A."/>
            <person name="Cepeda A.J."/>
            <person name="Yan W."/>
            <person name="Fan B."/>
            <person name="Jiang Y."/>
            <person name="Adhikari A."/>
            <person name="Zheng C.-J."/>
            <person name="Schuster L."/>
            <person name="Cowan T.M."/>
            <person name="Smanski M.J."/>
            <person name="Chevrette M.G."/>
            <person name="De Carvalho L.P.S."/>
            <person name="Shen B."/>
        </authorList>
    </citation>
    <scope>NUCLEOTIDE SEQUENCE [LARGE SCALE GENOMIC DNA]</scope>
    <source>
        <strain evidence="6 7">NPDC049639</strain>
    </source>
</reference>
<protein>
    <submittedName>
        <fullName evidence="6">TetR/AcrR family transcriptional regulator</fullName>
    </submittedName>
</protein>
<sequence>MNGRSESTRTRSRDVEGALVDAAEAVLVREGAAALTVRAVATEAGVAPMGVYNRFGSKDGLLDALLVRGFRRFEATLRSNPEVLPLPRLRACGQQYRTFALANPRFYELMFQYAGSLDAHSQELDAAGGAAFGVLVENVVAAQAAGGIRPGDPAELAQLIWSAVHGAMSLELAGRTLTPDPEASYENLLELIVEGLQTRPAEHG</sequence>
<dbReference type="SUPFAM" id="SSF48498">
    <property type="entry name" value="Tetracyclin repressor-like, C-terminal domain"/>
    <property type="match status" value="1"/>
</dbReference>
<dbReference type="Gene3D" id="1.10.357.10">
    <property type="entry name" value="Tetracycline Repressor, domain 2"/>
    <property type="match status" value="1"/>
</dbReference>
<feature type="DNA-binding region" description="H-T-H motif" evidence="4">
    <location>
        <begin position="36"/>
        <end position="55"/>
    </location>
</feature>
<proteinExistence type="predicted"/>
<dbReference type="Pfam" id="PF00440">
    <property type="entry name" value="TetR_N"/>
    <property type="match status" value="1"/>
</dbReference>
<evidence type="ECO:0000256" key="2">
    <source>
        <dbReference type="ARBA" id="ARBA00023125"/>
    </source>
</evidence>
<evidence type="ECO:0000313" key="6">
    <source>
        <dbReference type="EMBL" id="MFI7588071.1"/>
    </source>
</evidence>
<dbReference type="PROSITE" id="PS50977">
    <property type="entry name" value="HTH_TETR_2"/>
    <property type="match status" value="1"/>
</dbReference>
<name>A0ABW8ANW9_9ACTN</name>
<evidence type="ECO:0000256" key="4">
    <source>
        <dbReference type="PROSITE-ProRule" id="PRU00335"/>
    </source>
</evidence>
<evidence type="ECO:0000313" key="7">
    <source>
        <dbReference type="Proteomes" id="UP001612915"/>
    </source>
</evidence>
<dbReference type="SUPFAM" id="SSF46689">
    <property type="entry name" value="Homeodomain-like"/>
    <property type="match status" value="1"/>
</dbReference>
<dbReference type="Pfam" id="PF13305">
    <property type="entry name" value="TetR_C_33"/>
    <property type="match status" value="1"/>
</dbReference>
<keyword evidence="7" id="KW-1185">Reference proteome</keyword>
<keyword evidence="3" id="KW-0804">Transcription</keyword>
<comment type="caution">
    <text evidence="6">The sequence shown here is derived from an EMBL/GenBank/DDBJ whole genome shotgun (WGS) entry which is preliminary data.</text>
</comment>
<dbReference type="PANTHER" id="PTHR30055:SF220">
    <property type="entry name" value="TETR-FAMILY REGULATORY PROTEIN"/>
    <property type="match status" value="1"/>
</dbReference>
<dbReference type="InterPro" id="IPR009057">
    <property type="entry name" value="Homeodomain-like_sf"/>
</dbReference>
<dbReference type="InterPro" id="IPR036271">
    <property type="entry name" value="Tet_transcr_reg_TetR-rel_C_sf"/>
</dbReference>
<keyword evidence="1" id="KW-0805">Transcription regulation</keyword>
<organism evidence="6 7">
    <name type="scientific">Spongisporangium articulatum</name>
    <dbReference type="NCBI Taxonomy" id="3362603"/>
    <lineage>
        <taxon>Bacteria</taxon>
        <taxon>Bacillati</taxon>
        <taxon>Actinomycetota</taxon>
        <taxon>Actinomycetes</taxon>
        <taxon>Kineosporiales</taxon>
        <taxon>Kineosporiaceae</taxon>
        <taxon>Spongisporangium</taxon>
    </lineage>
</organism>
<evidence type="ECO:0000256" key="3">
    <source>
        <dbReference type="ARBA" id="ARBA00023163"/>
    </source>
</evidence>
<gene>
    <name evidence="6" type="ORF">ACIB24_13455</name>
</gene>
<dbReference type="EMBL" id="JBITLV010000004">
    <property type="protein sequence ID" value="MFI7588071.1"/>
    <property type="molecule type" value="Genomic_DNA"/>
</dbReference>
<evidence type="ECO:0000259" key="5">
    <source>
        <dbReference type="PROSITE" id="PS50977"/>
    </source>
</evidence>
<keyword evidence="2 4" id="KW-0238">DNA-binding</keyword>
<dbReference type="Proteomes" id="UP001612915">
    <property type="component" value="Unassembled WGS sequence"/>
</dbReference>
<accession>A0ABW8ANW9</accession>
<evidence type="ECO:0000256" key="1">
    <source>
        <dbReference type="ARBA" id="ARBA00023015"/>
    </source>
</evidence>